<keyword evidence="2" id="KW-0732">Signal</keyword>
<keyword evidence="4" id="KW-1185">Reference proteome</keyword>
<evidence type="ECO:0000313" key="3">
    <source>
        <dbReference type="EMBL" id="ADB16998.1"/>
    </source>
</evidence>
<dbReference type="PANTHER" id="PTHR39328:SF1">
    <property type="entry name" value="BLL2871 PROTEIN"/>
    <property type="match status" value="1"/>
</dbReference>
<feature type="region of interest" description="Disordered" evidence="1">
    <location>
        <begin position="272"/>
        <end position="293"/>
    </location>
</feature>
<dbReference type="KEGG" id="psl:Psta_2328"/>
<feature type="signal peptide" evidence="2">
    <location>
        <begin position="1"/>
        <end position="29"/>
    </location>
</feature>
<dbReference type="OrthoDB" id="9790012at2"/>
<dbReference type="InterPro" id="IPR010430">
    <property type="entry name" value="DUF1028"/>
</dbReference>
<dbReference type="AlphaFoldDB" id="D2R3P4"/>
<dbReference type="EMBL" id="CP001848">
    <property type="protein sequence ID" value="ADB16998.1"/>
    <property type="molecule type" value="Genomic_DNA"/>
</dbReference>
<name>D2R3P4_PIRSD</name>
<dbReference type="SUPFAM" id="SSF56235">
    <property type="entry name" value="N-terminal nucleophile aminohydrolases (Ntn hydrolases)"/>
    <property type="match status" value="1"/>
</dbReference>
<proteinExistence type="predicted"/>
<dbReference type="Pfam" id="PF06267">
    <property type="entry name" value="DUF1028"/>
    <property type="match status" value="1"/>
</dbReference>
<protein>
    <recommendedName>
        <fullName evidence="5">Peptidoglycan binding domain-containing protein</fullName>
    </recommendedName>
</protein>
<dbReference type="Gene3D" id="3.60.20.10">
    <property type="entry name" value="Glutamine Phosphoribosylpyrophosphate, subunit 1, domain 1"/>
    <property type="match status" value="1"/>
</dbReference>
<evidence type="ECO:0000313" key="4">
    <source>
        <dbReference type="Proteomes" id="UP000001887"/>
    </source>
</evidence>
<dbReference type="eggNOG" id="COG3342">
    <property type="taxonomic scope" value="Bacteria"/>
</dbReference>
<reference evidence="3 4" key="1">
    <citation type="journal article" date="2009" name="Stand. Genomic Sci.">
        <title>Complete genome sequence of Pirellula staleyi type strain (ATCC 27377).</title>
        <authorList>
            <person name="Clum A."/>
            <person name="Tindall B.J."/>
            <person name="Sikorski J."/>
            <person name="Ivanova N."/>
            <person name="Mavrommatis K."/>
            <person name="Lucas S."/>
            <person name="Glavina del Rio T."/>
            <person name="Nolan M."/>
            <person name="Chen F."/>
            <person name="Tice H."/>
            <person name="Pitluck S."/>
            <person name="Cheng J.F."/>
            <person name="Chertkov O."/>
            <person name="Brettin T."/>
            <person name="Han C."/>
            <person name="Detter J.C."/>
            <person name="Kuske C."/>
            <person name="Bruce D."/>
            <person name="Goodwin L."/>
            <person name="Ovchinikova G."/>
            <person name="Pati A."/>
            <person name="Mikhailova N."/>
            <person name="Chen A."/>
            <person name="Palaniappan K."/>
            <person name="Land M."/>
            <person name="Hauser L."/>
            <person name="Chang Y.J."/>
            <person name="Jeffries C.D."/>
            <person name="Chain P."/>
            <person name="Rohde M."/>
            <person name="Goker M."/>
            <person name="Bristow J."/>
            <person name="Eisen J.A."/>
            <person name="Markowitz V."/>
            <person name="Hugenholtz P."/>
            <person name="Kyrpides N.C."/>
            <person name="Klenk H.P."/>
            <person name="Lapidus A."/>
        </authorList>
    </citation>
    <scope>NUCLEOTIDE SEQUENCE [LARGE SCALE GENOMIC DNA]</scope>
    <source>
        <strain evidence="4">ATCC 27377 / DSM 6068 / ICPB 4128</strain>
    </source>
</reference>
<feature type="chain" id="PRO_5003036037" description="Peptidoglycan binding domain-containing protein" evidence="2">
    <location>
        <begin position="30"/>
        <end position="293"/>
    </location>
</feature>
<evidence type="ECO:0000256" key="2">
    <source>
        <dbReference type="SAM" id="SignalP"/>
    </source>
</evidence>
<gene>
    <name evidence="3" type="ordered locus">Psta_2328</name>
</gene>
<dbReference type="PANTHER" id="PTHR39328">
    <property type="entry name" value="BLL2871 PROTEIN"/>
    <property type="match status" value="1"/>
</dbReference>
<organism evidence="3 4">
    <name type="scientific">Pirellula staleyi (strain ATCC 27377 / DSM 6068 / ICPB 4128)</name>
    <name type="common">Pirella staleyi</name>
    <dbReference type="NCBI Taxonomy" id="530564"/>
    <lineage>
        <taxon>Bacteria</taxon>
        <taxon>Pseudomonadati</taxon>
        <taxon>Planctomycetota</taxon>
        <taxon>Planctomycetia</taxon>
        <taxon>Pirellulales</taxon>
        <taxon>Pirellulaceae</taxon>
        <taxon>Pirellula</taxon>
    </lineage>
</organism>
<dbReference type="InterPro" id="IPR029055">
    <property type="entry name" value="Ntn_hydrolases_N"/>
</dbReference>
<evidence type="ECO:0000256" key="1">
    <source>
        <dbReference type="SAM" id="MobiDB-lite"/>
    </source>
</evidence>
<accession>D2R3P4</accession>
<dbReference type="PROSITE" id="PS51318">
    <property type="entry name" value="TAT"/>
    <property type="match status" value="1"/>
</dbReference>
<dbReference type="HOGENOM" id="CLU_068244_1_0_0"/>
<dbReference type="InterPro" id="IPR006311">
    <property type="entry name" value="TAT_signal"/>
</dbReference>
<dbReference type="STRING" id="530564.Psta_2328"/>
<evidence type="ECO:0008006" key="5">
    <source>
        <dbReference type="Google" id="ProtNLM"/>
    </source>
</evidence>
<dbReference type="Proteomes" id="UP000001887">
    <property type="component" value="Chromosome"/>
</dbReference>
<sequence precursor="true">MNTKIHRRSLLSRALLTGSALGLSSLSPAALAPSWGDDLSSIARDELAQQRERREIVATFSIVACDPEHGEVGAAVASMYPSVGRVVPYVKAGIGAFCTQHYHVPKWGEPALAMLKEGKRPERVLAELLESDPQPGARQLAIVNMKGEVAVHNPDTAPKESSYWGAQTGKFYSCQGNTLTGREVIAGMAAAYEATEGSLADRLMAALLAGDCAGGDHRGRLAAGIRVDKVREQDEAEFKLWLDLQVDRSDDAVIELAEAYAKLEHEAKGAWRGGKLPFQHPCKERPEPAPPTR</sequence>